<evidence type="ECO:0000256" key="5">
    <source>
        <dbReference type="HAMAP-Rule" id="MF_00374"/>
    </source>
</evidence>
<comment type="similarity">
    <text evidence="1 5">Belongs to the universal ribosomal protein uL29 family.</text>
</comment>
<dbReference type="InterPro" id="IPR001854">
    <property type="entry name" value="Ribosomal_uL29"/>
</dbReference>
<gene>
    <name evidence="5 6" type="primary">rpmC</name>
    <name evidence="6" type="ORF">QUW25_07340</name>
</gene>
<reference evidence="6 7" key="2">
    <citation type="submission" date="2023-06" db="EMBL/GenBank/DDBJ databases">
        <title>Identification and characterization of horizontal gene transfer across gut microbiota members of farm animals based on homology search.</title>
        <authorList>
            <person name="Schwarzerova J."/>
            <person name="Nykrynova M."/>
            <person name="Jureckova K."/>
            <person name="Cejkova D."/>
            <person name="Rychlik I."/>
        </authorList>
    </citation>
    <scope>NUCLEOTIDE SEQUENCE [LARGE SCALE GENOMIC DNA]</scope>
    <source>
        <strain evidence="6 7">153_Feed</strain>
    </source>
</reference>
<sequence length="71" mass="8129">MKYKDIQAMSDDELAKKLEEGRSELFNLRFQMATSQLDNTARVKTVKKDIARVLTEQRARQIAAEKSAAQN</sequence>
<dbReference type="PANTHER" id="PTHR10916">
    <property type="entry name" value="60S RIBOSOMAL PROTEIN L35/50S RIBOSOMAL PROTEIN L29"/>
    <property type="match status" value="1"/>
</dbReference>
<keyword evidence="2 5" id="KW-0689">Ribosomal protein</keyword>
<dbReference type="GO" id="GO:0005840">
    <property type="term" value="C:ribosome"/>
    <property type="evidence" value="ECO:0007669"/>
    <property type="project" value="UniProtKB-KW"/>
</dbReference>
<accession>A0ABT7V4F3</accession>
<dbReference type="Pfam" id="PF00831">
    <property type="entry name" value="Ribosomal_L29"/>
    <property type="match status" value="1"/>
</dbReference>
<evidence type="ECO:0000256" key="1">
    <source>
        <dbReference type="ARBA" id="ARBA00009254"/>
    </source>
</evidence>
<proteinExistence type="inferred from homology"/>
<dbReference type="SUPFAM" id="SSF46561">
    <property type="entry name" value="Ribosomal protein L29 (L29p)"/>
    <property type="match status" value="1"/>
</dbReference>
<dbReference type="PROSITE" id="PS00579">
    <property type="entry name" value="RIBOSOMAL_L29"/>
    <property type="match status" value="1"/>
</dbReference>
<dbReference type="InterPro" id="IPR018254">
    <property type="entry name" value="Ribosomal_uL29_CS"/>
</dbReference>
<protein>
    <recommendedName>
        <fullName evidence="4 5">Large ribosomal subunit protein uL29</fullName>
    </recommendedName>
</protein>
<dbReference type="RefSeq" id="WP_289511558.1">
    <property type="nucleotide sequence ID" value="NZ_JAUDEA010000010.1"/>
</dbReference>
<comment type="caution">
    <text evidence="6">The sequence shown here is derived from an EMBL/GenBank/DDBJ whole genome shotgun (WGS) entry which is preliminary data.</text>
</comment>
<dbReference type="EMBL" id="JAUDEA010000010">
    <property type="protein sequence ID" value="MDM8271480.1"/>
    <property type="molecule type" value="Genomic_DNA"/>
</dbReference>
<dbReference type="Proteomes" id="UP001529256">
    <property type="component" value="Unassembled WGS sequence"/>
</dbReference>
<dbReference type="HAMAP" id="MF_00374">
    <property type="entry name" value="Ribosomal_uL29"/>
    <property type="match status" value="1"/>
</dbReference>
<dbReference type="PANTHER" id="PTHR10916:SF0">
    <property type="entry name" value="LARGE RIBOSOMAL SUBUNIT PROTEIN UL29C"/>
    <property type="match status" value="1"/>
</dbReference>
<evidence type="ECO:0000256" key="3">
    <source>
        <dbReference type="ARBA" id="ARBA00023274"/>
    </source>
</evidence>
<dbReference type="InterPro" id="IPR036049">
    <property type="entry name" value="Ribosomal_uL29_sf"/>
</dbReference>
<keyword evidence="3 5" id="KW-0687">Ribonucleoprotein</keyword>
<dbReference type="CDD" id="cd00427">
    <property type="entry name" value="Ribosomal_L29_HIP"/>
    <property type="match status" value="1"/>
</dbReference>
<dbReference type="InterPro" id="IPR050063">
    <property type="entry name" value="Ribosomal_protein_uL29"/>
</dbReference>
<reference evidence="7" key="1">
    <citation type="submission" date="2023-06" db="EMBL/GenBank/DDBJ databases">
        <title>Identification and characterization of horizontal gene transfer across gut microbiota members of farm animals based on homology search.</title>
        <authorList>
            <person name="Zeman M."/>
            <person name="Kubasova T."/>
            <person name="Jahodarova E."/>
            <person name="Nykrynova M."/>
            <person name="Rychlik I."/>
        </authorList>
    </citation>
    <scope>NUCLEOTIDE SEQUENCE [LARGE SCALE GENOMIC DNA]</scope>
    <source>
        <strain evidence="7">153_Feed</strain>
    </source>
</reference>
<evidence type="ECO:0000256" key="2">
    <source>
        <dbReference type="ARBA" id="ARBA00022980"/>
    </source>
</evidence>
<evidence type="ECO:0000256" key="4">
    <source>
        <dbReference type="ARBA" id="ARBA00035204"/>
    </source>
</evidence>
<evidence type="ECO:0000313" key="7">
    <source>
        <dbReference type="Proteomes" id="UP001529256"/>
    </source>
</evidence>
<dbReference type="Gene3D" id="1.10.287.310">
    <property type="match status" value="1"/>
</dbReference>
<keyword evidence="7" id="KW-1185">Reference proteome</keyword>
<name>A0ABT7V4F3_9ACTN</name>
<dbReference type="NCBIfam" id="TIGR00012">
    <property type="entry name" value="L29"/>
    <property type="match status" value="1"/>
</dbReference>
<evidence type="ECO:0000313" key="6">
    <source>
        <dbReference type="EMBL" id="MDM8271480.1"/>
    </source>
</evidence>
<organism evidence="6 7">
    <name type="scientific">Thermophilibacter provencensis</name>
    <dbReference type="NCBI Taxonomy" id="1852386"/>
    <lineage>
        <taxon>Bacteria</taxon>
        <taxon>Bacillati</taxon>
        <taxon>Actinomycetota</taxon>
        <taxon>Coriobacteriia</taxon>
        <taxon>Coriobacteriales</taxon>
        <taxon>Atopobiaceae</taxon>
        <taxon>Thermophilibacter</taxon>
    </lineage>
</organism>